<dbReference type="PANTHER" id="PTHR12304">
    <property type="entry name" value="INOSINE-URIDINE PREFERRING NUCLEOSIDE HYDROLASE"/>
    <property type="match status" value="1"/>
</dbReference>
<dbReference type="InterPro" id="IPR036452">
    <property type="entry name" value="Ribo_hydro-like"/>
</dbReference>
<gene>
    <name evidence="9" type="ORF">GOP47_0006292</name>
</gene>
<dbReference type="GO" id="GO:0042454">
    <property type="term" value="P:ribonucleoside catabolic process"/>
    <property type="evidence" value="ECO:0007669"/>
    <property type="project" value="UniProtKB-ARBA"/>
</dbReference>
<comment type="subcellular location">
    <subcellularLocation>
        <location evidence="1">Cytoplasm</location>
    </subcellularLocation>
</comment>
<comment type="catalytic activity">
    <reaction evidence="6">
        <text>uridine + H2O = D-ribose + uracil</text>
        <dbReference type="Rhea" id="RHEA:15577"/>
        <dbReference type="ChEBI" id="CHEBI:15377"/>
        <dbReference type="ChEBI" id="CHEBI:16704"/>
        <dbReference type="ChEBI" id="CHEBI:17568"/>
        <dbReference type="ChEBI" id="CHEBI:47013"/>
        <dbReference type="EC" id="3.2.2.3"/>
    </reaction>
</comment>
<keyword evidence="10" id="KW-1185">Reference proteome</keyword>
<dbReference type="Gene3D" id="3.90.245.10">
    <property type="entry name" value="Ribonucleoside hydrolase-like"/>
    <property type="match status" value="1"/>
</dbReference>
<keyword evidence="4" id="KW-0378">Hydrolase</keyword>
<dbReference type="GO" id="GO:0045437">
    <property type="term" value="F:uridine nucleosidase activity"/>
    <property type="evidence" value="ECO:0007669"/>
    <property type="project" value="UniProtKB-EC"/>
</dbReference>
<dbReference type="GO" id="GO:0046983">
    <property type="term" value="F:protein dimerization activity"/>
    <property type="evidence" value="ECO:0007669"/>
    <property type="project" value="UniProtKB-ARBA"/>
</dbReference>
<proteinExistence type="inferred from homology"/>
<dbReference type="SUPFAM" id="SSF53590">
    <property type="entry name" value="Nucleoside hydrolase"/>
    <property type="match status" value="1"/>
</dbReference>
<keyword evidence="3" id="KW-0963">Cytoplasm</keyword>
<evidence type="ECO:0000256" key="6">
    <source>
        <dbReference type="ARBA" id="ARBA00051638"/>
    </source>
</evidence>
<evidence type="ECO:0000256" key="3">
    <source>
        <dbReference type="ARBA" id="ARBA00022490"/>
    </source>
</evidence>
<dbReference type="CDD" id="cd02650">
    <property type="entry name" value="nuc_hydro_CaPnhB"/>
    <property type="match status" value="1"/>
</dbReference>
<comment type="similarity">
    <text evidence="2">Belongs to the IUNH family.</text>
</comment>
<dbReference type="EMBL" id="JABFUD020000006">
    <property type="protein sequence ID" value="KAI5078621.1"/>
    <property type="molecule type" value="Genomic_DNA"/>
</dbReference>
<evidence type="ECO:0000259" key="8">
    <source>
        <dbReference type="Pfam" id="PF01156"/>
    </source>
</evidence>
<evidence type="ECO:0000256" key="4">
    <source>
        <dbReference type="ARBA" id="ARBA00022801"/>
    </source>
</evidence>
<keyword evidence="5" id="KW-0326">Glycosidase</keyword>
<comment type="caution">
    <text evidence="9">The sequence shown here is derived from an EMBL/GenBank/DDBJ whole genome shotgun (WGS) entry which is preliminary data.</text>
</comment>
<dbReference type="Proteomes" id="UP000886520">
    <property type="component" value="Chromosome 6"/>
</dbReference>
<dbReference type="GO" id="GO:0005829">
    <property type="term" value="C:cytosol"/>
    <property type="evidence" value="ECO:0007669"/>
    <property type="project" value="UniProtKB-ARBA"/>
</dbReference>
<evidence type="ECO:0000313" key="10">
    <source>
        <dbReference type="Proteomes" id="UP000886520"/>
    </source>
</evidence>
<evidence type="ECO:0000256" key="7">
    <source>
        <dbReference type="ARBA" id="ARBA00066757"/>
    </source>
</evidence>
<evidence type="ECO:0000256" key="1">
    <source>
        <dbReference type="ARBA" id="ARBA00004496"/>
    </source>
</evidence>
<dbReference type="Pfam" id="PF01156">
    <property type="entry name" value="IU_nuc_hydro"/>
    <property type="match status" value="1"/>
</dbReference>
<name>A0A9D4V3A7_ADICA</name>
<dbReference type="InterPro" id="IPR023186">
    <property type="entry name" value="IUNH"/>
</dbReference>
<dbReference type="FunFam" id="3.90.245.10:FF:000004">
    <property type="entry name" value="Probable uridine nucleosidase 1"/>
    <property type="match status" value="1"/>
</dbReference>
<accession>A0A9D4V3A7</accession>
<dbReference type="EC" id="3.2.2.3" evidence="7"/>
<evidence type="ECO:0000256" key="2">
    <source>
        <dbReference type="ARBA" id="ARBA00009176"/>
    </source>
</evidence>
<evidence type="ECO:0000256" key="5">
    <source>
        <dbReference type="ARBA" id="ARBA00023295"/>
    </source>
</evidence>
<sequence length="321" mass="34817">MAKTKLIIDTDPGIDDAMAILMAFHSPEVEIIGLTTIFGNVPTSLATHNALHLLEVIGREDVPVAQGCTMSLKNVPKVRIADFVHGKDGLGNTNPSPPKRKALDLSAKEFLLKMINTFPGEVTVVALGPLTNIAMAIRADPMFAKNVKQIVVLGGAFFVNGNVNPASEANILGDPEAADIVFTSGADILVVGINITHQVVMTDDHLKQLGQSESAFAKYVYEISHFYFDYHHEAYDMKGVYLHDPTALAAAVDPLLFTFAEGVVRVQVDGISKGMTIFNNTGKRWGEVTEWCNKPSVKVAVTVDANQITDMLMERLLTDVK</sequence>
<dbReference type="GO" id="GO:0006152">
    <property type="term" value="P:purine nucleoside catabolic process"/>
    <property type="evidence" value="ECO:0007669"/>
    <property type="project" value="TreeGrafter"/>
</dbReference>
<dbReference type="AlphaFoldDB" id="A0A9D4V3A7"/>
<dbReference type="GO" id="GO:0047724">
    <property type="term" value="F:inosine nucleosidase activity"/>
    <property type="evidence" value="ECO:0007669"/>
    <property type="project" value="UniProtKB-ARBA"/>
</dbReference>
<feature type="domain" description="Inosine/uridine-preferring nucleoside hydrolase" evidence="8">
    <location>
        <begin position="6"/>
        <end position="308"/>
    </location>
</feature>
<protein>
    <recommendedName>
        <fullName evidence="7">uridine nucleosidase</fullName>
        <ecNumber evidence="7">3.2.2.3</ecNumber>
    </recommendedName>
</protein>
<evidence type="ECO:0000313" key="9">
    <source>
        <dbReference type="EMBL" id="KAI5078621.1"/>
    </source>
</evidence>
<dbReference type="OrthoDB" id="432381at2759"/>
<organism evidence="9 10">
    <name type="scientific">Adiantum capillus-veneris</name>
    <name type="common">Maidenhair fern</name>
    <dbReference type="NCBI Taxonomy" id="13818"/>
    <lineage>
        <taxon>Eukaryota</taxon>
        <taxon>Viridiplantae</taxon>
        <taxon>Streptophyta</taxon>
        <taxon>Embryophyta</taxon>
        <taxon>Tracheophyta</taxon>
        <taxon>Polypodiopsida</taxon>
        <taxon>Polypodiidae</taxon>
        <taxon>Polypodiales</taxon>
        <taxon>Pteridineae</taxon>
        <taxon>Pteridaceae</taxon>
        <taxon>Vittarioideae</taxon>
        <taxon>Adiantum</taxon>
    </lineage>
</organism>
<dbReference type="InterPro" id="IPR001910">
    <property type="entry name" value="Inosine/uridine_hydrolase_dom"/>
</dbReference>
<dbReference type="PANTHER" id="PTHR12304:SF4">
    <property type="entry name" value="URIDINE NUCLEOSIDASE"/>
    <property type="match status" value="1"/>
</dbReference>
<reference evidence="9" key="1">
    <citation type="submission" date="2021-01" db="EMBL/GenBank/DDBJ databases">
        <title>Adiantum capillus-veneris genome.</title>
        <authorList>
            <person name="Fang Y."/>
            <person name="Liao Q."/>
        </authorList>
    </citation>
    <scope>NUCLEOTIDE SEQUENCE</scope>
    <source>
        <strain evidence="9">H3</strain>
        <tissue evidence="9">Leaf</tissue>
    </source>
</reference>